<dbReference type="EMBL" id="JADBGQ010000003">
    <property type="protein sequence ID" value="KAG5407755.1"/>
    <property type="molecule type" value="Genomic_DNA"/>
</dbReference>
<name>A0ABQ7NCG4_BRACM</name>
<organism evidence="1 2">
    <name type="scientific">Brassica rapa subsp. trilocularis</name>
    <dbReference type="NCBI Taxonomy" id="1813537"/>
    <lineage>
        <taxon>Eukaryota</taxon>
        <taxon>Viridiplantae</taxon>
        <taxon>Streptophyta</taxon>
        <taxon>Embryophyta</taxon>
        <taxon>Tracheophyta</taxon>
        <taxon>Spermatophyta</taxon>
        <taxon>Magnoliopsida</taxon>
        <taxon>eudicotyledons</taxon>
        <taxon>Gunneridae</taxon>
        <taxon>Pentapetalae</taxon>
        <taxon>rosids</taxon>
        <taxon>malvids</taxon>
        <taxon>Brassicales</taxon>
        <taxon>Brassicaceae</taxon>
        <taxon>Brassiceae</taxon>
        <taxon>Brassica</taxon>
    </lineage>
</organism>
<proteinExistence type="predicted"/>
<accession>A0ABQ7NCG4</accession>
<evidence type="ECO:0008006" key="3">
    <source>
        <dbReference type="Google" id="ProtNLM"/>
    </source>
</evidence>
<keyword evidence="2" id="KW-1185">Reference proteome</keyword>
<reference evidence="1 2" key="1">
    <citation type="submission" date="2021-03" db="EMBL/GenBank/DDBJ databases">
        <authorList>
            <person name="King G.J."/>
            <person name="Bancroft I."/>
            <person name="Baten A."/>
            <person name="Bloomfield J."/>
            <person name="Borpatragohain P."/>
            <person name="He Z."/>
            <person name="Irish N."/>
            <person name="Irwin J."/>
            <person name="Liu K."/>
            <person name="Mauleon R.P."/>
            <person name="Moore J."/>
            <person name="Morris R."/>
            <person name="Ostergaard L."/>
            <person name="Wang B."/>
            <person name="Wells R."/>
        </authorList>
    </citation>
    <scope>NUCLEOTIDE SEQUENCE [LARGE SCALE GENOMIC DNA]</scope>
    <source>
        <strain evidence="1">R-o-18</strain>
        <tissue evidence="1">Leaf</tissue>
    </source>
</reference>
<protein>
    <recommendedName>
        <fullName evidence="3">Secreted protein</fullName>
    </recommendedName>
</protein>
<gene>
    <name evidence="1" type="primary">A03g509540.1_BraROA</name>
    <name evidence="1" type="ORF">IGI04_013874</name>
</gene>
<sequence>MLRSLIRGEVRAGCNRSESVWLCFFVCALLFDSSGRLWPLDDSQFAPPFFCCSLLRRHDLILRQFCWQLKRALARLGMWLKASCGVSYIPAFVRKASWRSSGTSYSGDVKGTPCILGNEENLTFPRVTSTVENGYQSRRISKNKLAECAGFSGRAKLGL</sequence>
<evidence type="ECO:0000313" key="2">
    <source>
        <dbReference type="Proteomes" id="UP000823674"/>
    </source>
</evidence>
<evidence type="ECO:0000313" key="1">
    <source>
        <dbReference type="EMBL" id="KAG5407755.1"/>
    </source>
</evidence>
<dbReference type="Proteomes" id="UP000823674">
    <property type="component" value="Chromosome A03"/>
</dbReference>
<comment type="caution">
    <text evidence="1">The sequence shown here is derived from an EMBL/GenBank/DDBJ whole genome shotgun (WGS) entry which is preliminary data.</text>
</comment>